<dbReference type="InterPro" id="IPR011004">
    <property type="entry name" value="Trimer_LpxA-like_sf"/>
</dbReference>
<reference evidence="2 3" key="1">
    <citation type="journal article" date="2019" name="Int. J. Syst. Evol. Microbiol.">
        <title>The Global Catalogue of Microorganisms (GCM) 10K type strain sequencing project: providing services to taxonomists for standard genome sequencing and annotation.</title>
        <authorList>
            <consortium name="The Broad Institute Genomics Platform"/>
            <consortium name="The Broad Institute Genome Sequencing Center for Infectious Disease"/>
            <person name="Wu L."/>
            <person name="Ma J."/>
        </authorList>
    </citation>
    <scope>NUCLEOTIDE SEQUENCE [LARGE SCALE GENOMIC DNA]</scope>
    <source>
        <strain evidence="2 3">PSR21</strain>
    </source>
</reference>
<gene>
    <name evidence="2" type="ORF">ACFQPE_05435</name>
</gene>
<accession>A0ABD6A7B2</accession>
<dbReference type="SUPFAM" id="SSF51161">
    <property type="entry name" value="Trimeric LpxA-like enzymes"/>
    <property type="match status" value="1"/>
</dbReference>
<dbReference type="GeneID" id="79314045"/>
<dbReference type="AlphaFoldDB" id="A0ABD6A7B2"/>
<dbReference type="RefSeq" id="WP_276304502.1">
    <property type="nucleotide sequence ID" value="NZ_CP119992.1"/>
</dbReference>
<evidence type="ECO:0000313" key="2">
    <source>
        <dbReference type="EMBL" id="MFC7316237.1"/>
    </source>
</evidence>
<dbReference type="InterPro" id="IPR050484">
    <property type="entry name" value="Transf_Hexapept/Carb_Anhydrase"/>
</dbReference>
<evidence type="ECO:0000259" key="1">
    <source>
        <dbReference type="Pfam" id="PF25087"/>
    </source>
</evidence>
<dbReference type="Pfam" id="PF25087">
    <property type="entry name" value="GMPPB_C"/>
    <property type="match status" value="1"/>
</dbReference>
<sequence>MDRRHYAFEGTEPEIHGNAHVSNESTLVGDVAIESNANVWPNAVLRGDIGPVRVGPESHVGENATIHASTVGQRSMIAAGAVLNDAEVGDNVLVGFNATVNEVAIGAGSIVAAGAVVLQNTDVPPHSFVHGVPALTTPLEETGLNAEGLFEAYSTGKYANLAARHEELFE</sequence>
<dbReference type="InterPro" id="IPR047324">
    <property type="entry name" value="LbH_gamma_CA-like"/>
</dbReference>
<comment type="caution">
    <text evidence="2">The sequence shown here is derived from an EMBL/GenBank/DDBJ whole genome shotgun (WGS) entry which is preliminary data.</text>
</comment>
<proteinExistence type="predicted"/>
<protein>
    <submittedName>
        <fullName evidence="2">Gamma carbonic anhydrase family protein</fullName>
    </submittedName>
</protein>
<organism evidence="2 3">
    <name type="scientific">Halomarina halobia</name>
    <dbReference type="NCBI Taxonomy" id="3033386"/>
    <lineage>
        <taxon>Archaea</taxon>
        <taxon>Methanobacteriati</taxon>
        <taxon>Methanobacteriota</taxon>
        <taxon>Stenosarchaea group</taxon>
        <taxon>Halobacteria</taxon>
        <taxon>Halobacteriales</taxon>
        <taxon>Natronomonadaceae</taxon>
        <taxon>Halomarina</taxon>
    </lineage>
</organism>
<dbReference type="InterPro" id="IPR056729">
    <property type="entry name" value="GMPPB_C"/>
</dbReference>
<dbReference type="PANTHER" id="PTHR13061:SF29">
    <property type="entry name" value="GAMMA CARBONIC ANHYDRASE-LIKE 1, MITOCHONDRIAL-RELATED"/>
    <property type="match status" value="1"/>
</dbReference>
<dbReference type="EMBL" id="JBHTBF010000002">
    <property type="protein sequence ID" value="MFC7316237.1"/>
    <property type="molecule type" value="Genomic_DNA"/>
</dbReference>
<evidence type="ECO:0000313" key="3">
    <source>
        <dbReference type="Proteomes" id="UP001596547"/>
    </source>
</evidence>
<dbReference type="PANTHER" id="PTHR13061">
    <property type="entry name" value="DYNACTIN SUBUNIT P25"/>
    <property type="match status" value="1"/>
</dbReference>
<feature type="domain" description="Mannose-1-phosphate guanyltransferase C-terminal" evidence="1">
    <location>
        <begin position="28"/>
        <end position="129"/>
    </location>
</feature>
<dbReference type="Proteomes" id="UP001596547">
    <property type="component" value="Unassembled WGS sequence"/>
</dbReference>
<dbReference type="CDD" id="cd04645">
    <property type="entry name" value="LbH_gamma_CA_like"/>
    <property type="match status" value="1"/>
</dbReference>
<name>A0ABD6A7B2_9EURY</name>
<keyword evidence="3" id="KW-1185">Reference proteome</keyword>
<dbReference type="Gene3D" id="2.160.10.10">
    <property type="entry name" value="Hexapeptide repeat proteins"/>
    <property type="match status" value="1"/>
</dbReference>